<dbReference type="Pfam" id="PF13248">
    <property type="entry name" value="Zn_ribbon_3"/>
    <property type="match status" value="1"/>
</dbReference>
<dbReference type="AlphaFoldDB" id="A0A140L7Q9"/>
<keyword evidence="4" id="KW-1185">Reference proteome</keyword>
<feature type="domain" description="Putative zinc-ribbon" evidence="2">
    <location>
        <begin position="98"/>
        <end position="121"/>
    </location>
</feature>
<accession>A0A140L7Q9</accession>
<comment type="caution">
    <text evidence="3">The sequence shown here is derived from an EMBL/GenBank/DDBJ whole genome shotgun (WGS) entry which is preliminary data.</text>
</comment>
<evidence type="ECO:0000256" key="1">
    <source>
        <dbReference type="SAM" id="MobiDB-lite"/>
    </source>
</evidence>
<organism evidence="3 4">
    <name type="scientific">Thermotalea metallivorans</name>
    <dbReference type="NCBI Taxonomy" id="520762"/>
    <lineage>
        <taxon>Bacteria</taxon>
        <taxon>Bacillati</taxon>
        <taxon>Bacillota</taxon>
        <taxon>Clostridia</taxon>
        <taxon>Peptostreptococcales</taxon>
        <taxon>Thermotaleaceae</taxon>
        <taxon>Thermotalea</taxon>
    </lineage>
</organism>
<feature type="region of interest" description="Disordered" evidence="1">
    <location>
        <begin position="122"/>
        <end position="160"/>
    </location>
</feature>
<dbReference type="EMBL" id="LOEE01000026">
    <property type="protein sequence ID" value="KXG76584.1"/>
    <property type="molecule type" value="Genomic_DNA"/>
</dbReference>
<protein>
    <recommendedName>
        <fullName evidence="2">Putative zinc-ribbon domain-containing protein</fullName>
    </recommendedName>
</protein>
<sequence>MNLLDKVKQGMIESTKVIKEISSDMSEMTKLKMNLSREKGKLEELYYNLGKTIIHTEDLEKIPDGVPEAAILLFYEAKATLKNIREYEEKMEFLKGIIKCSQCGFIIDPDANYCSNCGNKLTSPPSAVEDREETPKVIEESCTLSKSVPSEEQAEEKLED</sequence>
<evidence type="ECO:0000259" key="2">
    <source>
        <dbReference type="Pfam" id="PF13248"/>
    </source>
</evidence>
<dbReference type="InterPro" id="IPR059113">
    <property type="entry name" value="Znf_ribbon"/>
</dbReference>
<dbReference type="Proteomes" id="UP000070456">
    <property type="component" value="Unassembled WGS sequence"/>
</dbReference>
<evidence type="ECO:0000313" key="3">
    <source>
        <dbReference type="EMBL" id="KXG76584.1"/>
    </source>
</evidence>
<proteinExistence type="predicted"/>
<reference evidence="3 4" key="1">
    <citation type="submission" date="2015-12" db="EMBL/GenBank/DDBJ databases">
        <title>Draft genome sequence of the thermoanaerobe Thermotalea metallivorans, an isolate from the runoff channel of the Great Artesian Basin, Australia.</title>
        <authorList>
            <person name="Patel B.K."/>
        </authorList>
    </citation>
    <scope>NUCLEOTIDE SEQUENCE [LARGE SCALE GENOMIC DNA]</scope>
    <source>
        <strain evidence="3 4">B2-1</strain>
    </source>
</reference>
<evidence type="ECO:0000313" key="4">
    <source>
        <dbReference type="Proteomes" id="UP000070456"/>
    </source>
</evidence>
<dbReference type="OrthoDB" id="1696133at2"/>
<gene>
    <name evidence="3" type="ORF">AN619_09090</name>
</gene>
<name>A0A140L7Q9_9FIRM</name>
<dbReference type="RefSeq" id="WP_068555287.1">
    <property type="nucleotide sequence ID" value="NZ_LOEE01000026.1"/>
</dbReference>